<gene>
    <name evidence="3" type="ORF">IAB08_08300</name>
</gene>
<sequence length="309" mass="35305">MKQENKQANIHALISMLDESDQELYQSIKDALFALGDEALPYLQDAMGLKSTPLWQNRIEGLIRELRLDTACRHLCEWKTEEKPDLMQGFYFLSSAFYPDLKWESVRDLFNQLYGDCWLLLASNDNLQQNIVLLNNFFFNICKFKIGKKITDGYSFADFFLPKLINLRQGNDRSLSLAYQYLAQRNNIPVFQLNLPVVNILACTTAMDHCNKADIVFCLDITQRGAMVRRADVEPILSEQKQIQVCNTVESLQDYAKLLYVMASMNEIDPFKKQAVKKIQQSLGDSANSISLFGNGHPFSGDESNPAPF</sequence>
<dbReference type="EMBL" id="JADIMZ010000123">
    <property type="protein sequence ID" value="MBO8433272.1"/>
    <property type="molecule type" value="Genomic_DNA"/>
</dbReference>
<evidence type="ECO:0000256" key="1">
    <source>
        <dbReference type="ARBA" id="ARBA00007100"/>
    </source>
</evidence>
<name>A0A9D9DU58_9BACT</name>
<organism evidence="3 4">
    <name type="scientific">Candidatus Pullibacteroides excrementavium</name>
    <dbReference type="NCBI Taxonomy" id="2840905"/>
    <lineage>
        <taxon>Bacteria</taxon>
        <taxon>Pseudomonadati</taxon>
        <taxon>Bacteroidota</taxon>
        <taxon>Bacteroidia</taxon>
        <taxon>Bacteroidales</taxon>
        <taxon>Candidatus Pullibacteroides</taxon>
    </lineage>
</organism>
<reference evidence="3" key="2">
    <citation type="journal article" date="2021" name="PeerJ">
        <title>Extensive microbial diversity within the chicken gut microbiome revealed by metagenomics and culture.</title>
        <authorList>
            <person name="Gilroy R."/>
            <person name="Ravi A."/>
            <person name="Getino M."/>
            <person name="Pursley I."/>
            <person name="Horton D.L."/>
            <person name="Alikhan N.F."/>
            <person name="Baker D."/>
            <person name="Gharbi K."/>
            <person name="Hall N."/>
            <person name="Watson M."/>
            <person name="Adriaenssens E.M."/>
            <person name="Foster-Nyarko E."/>
            <person name="Jarju S."/>
            <person name="Secka A."/>
            <person name="Antonio M."/>
            <person name="Oren A."/>
            <person name="Chaudhuri R.R."/>
            <person name="La Ragione R."/>
            <person name="Hildebrand F."/>
            <person name="Pallen M.J."/>
        </authorList>
    </citation>
    <scope>NUCLEOTIDE SEQUENCE</scope>
    <source>
        <strain evidence="3">2889</strain>
    </source>
</reference>
<dbReference type="Pfam" id="PF13369">
    <property type="entry name" value="Transglut_core2"/>
    <property type="match status" value="1"/>
</dbReference>
<reference evidence="3" key="1">
    <citation type="submission" date="2020-10" db="EMBL/GenBank/DDBJ databases">
        <authorList>
            <person name="Gilroy R."/>
        </authorList>
    </citation>
    <scope>NUCLEOTIDE SEQUENCE</scope>
    <source>
        <strain evidence="3">2889</strain>
    </source>
</reference>
<evidence type="ECO:0000313" key="3">
    <source>
        <dbReference type="EMBL" id="MBO8433272.1"/>
    </source>
</evidence>
<feature type="domain" description="Protein SirB1 N-terminal" evidence="2">
    <location>
        <begin position="108"/>
        <end position="252"/>
    </location>
</feature>
<dbReference type="AlphaFoldDB" id="A0A9D9DU58"/>
<proteinExistence type="inferred from homology"/>
<protein>
    <recommendedName>
        <fullName evidence="2">Protein SirB1 N-terminal domain-containing protein</fullName>
    </recommendedName>
</protein>
<accession>A0A9D9DU58</accession>
<comment type="caution">
    <text evidence="3">The sequence shown here is derived from an EMBL/GenBank/DDBJ whole genome shotgun (WGS) entry which is preliminary data.</text>
</comment>
<dbReference type="InterPro" id="IPR032698">
    <property type="entry name" value="SirB1_N"/>
</dbReference>
<evidence type="ECO:0000259" key="2">
    <source>
        <dbReference type="Pfam" id="PF13369"/>
    </source>
</evidence>
<comment type="similarity">
    <text evidence="1">Belongs to the UPF0162 family.</text>
</comment>
<evidence type="ECO:0000313" key="4">
    <source>
        <dbReference type="Proteomes" id="UP000823612"/>
    </source>
</evidence>
<dbReference type="Proteomes" id="UP000823612">
    <property type="component" value="Unassembled WGS sequence"/>
</dbReference>